<dbReference type="Proteomes" id="UP001483337">
    <property type="component" value="Chromosome"/>
</dbReference>
<organism evidence="2 3">
    <name type="scientific">Okeanomitos corallinicola TIOX110</name>
    <dbReference type="NCBI Taxonomy" id="3133117"/>
    <lineage>
        <taxon>Bacteria</taxon>
        <taxon>Bacillati</taxon>
        <taxon>Cyanobacteriota</taxon>
        <taxon>Cyanophyceae</taxon>
        <taxon>Nostocales</taxon>
        <taxon>Aphanizomenonaceae</taxon>
        <taxon>Okeanomitos</taxon>
    </lineage>
</organism>
<sequence length="94" mass="9934">MSQQTTDNTGKILDSAEKIVDNITESEIVELSEVAAKTTENIFTILVSSGGKPVAIILAIAILVATFAIPLSVIKIEPSPINLPATTSQVKQLE</sequence>
<accession>A0ABZ2UMW1</accession>
<protein>
    <submittedName>
        <fullName evidence="2">Uncharacterized protein</fullName>
    </submittedName>
</protein>
<evidence type="ECO:0000313" key="2">
    <source>
        <dbReference type="EMBL" id="WZB86718.1"/>
    </source>
</evidence>
<keyword evidence="3" id="KW-1185">Reference proteome</keyword>
<keyword evidence="1" id="KW-0472">Membrane</keyword>
<keyword evidence="1" id="KW-1133">Transmembrane helix</keyword>
<feature type="transmembrane region" description="Helical" evidence="1">
    <location>
        <begin position="54"/>
        <end position="74"/>
    </location>
</feature>
<name>A0ABZ2UMW1_9CYAN</name>
<proteinExistence type="predicted"/>
<keyword evidence="1" id="KW-0812">Transmembrane</keyword>
<evidence type="ECO:0000256" key="1">
    <source>
        <dbReference type="SAM" id="Phobius"/>
    </source>
</evidence>
<dbReference type="RefSeq" id="WP_353929632.1">
    <property type="nucleotide sequence ID" value="NZ_CP150886.1"/>
</dbReference>
<reference evidence="2 3" key="1">
    <citation type="submission" date="2024-04" db="EMBL/GenBank/DDBJ databases">
        <title>Okeanomitos corallinicola gen. &amp; sp. nov. (Nostocales, Cyanobacteria), a new toxic marine heterocyst-forming cyanobacterium from a coral reef.</title>
        <authorList>
            <person name="Li H."/>
            <person name="Li R."/>
            <person name="Kang J."/>
            <person name="Hii K.S."/>
            <person name="Mohamed H.F."/>
            <person name="Xu X."/>
            <person name="Luo Z."/>
        </authorList>
    </citation>
    <scope>NUCLEOTIDE SEQUENCE [LARGE SCALE GENOMIC DNA]</scope>
    <source>
        <strain evidence="2 3">TIOX110</strain>
    </source>
</reference>
<gene>
    <name evidence="2" type="ORF">WJM97_15120</name>
</gene>
<dbReference type="EMBL" id="CP150886">
    <property type="protein sequence ID" value="WZB86718.1"/>
    <property type="molecule type" value="Genomic_DNA"/>
</dbReference>
<evidence type="ECO:0000313" key="3">
    <source>
        <dbReference type="Proteomes" id="UP001483337"/>
    </source>
</evidence>